<gene>
    <name evidence="9" type="ORF">YBN1229_v1_2281</name>
</gene>
<keyword evidence="4" id="KW-1003">Cell membrane</keyword>
<feature type="transmembrane region" description="Helical" evidence="8">
    <location>
        <begin position="225"/>
        <end position="249"/>
    </location>
</feature>
<keyword evidence="10" id="KW-1185">Reference proteome</keyword>
<dbReference type="KEGG" id="fiy:BN1229_v1_2281"/>
<dbReference type="PANTHER" id="PTHR36838:SF4">
    <property type="entry name" value="AUXIN EFFLUX CARRIER FAMILY PROTEIN"/>
    <property type="match status" value="1"/>
</dbReference>
<feature type="transmembrane region" description="Helical" evidence="8">
    <location>
        <begin position="169"/>
        <end position="187"/>
    </location>
</feature>
<evidence type="ECO:0000256" key="7">
    <source>
        <dbReference type="ARBA" id="ARBA00023136"/>
    </source>
</evidence>
<protein>
    <submittedName>
        <fullName evidence="9">Auxin Efflux Carrier</fullName>
    </submittedName>
</protein>
<organism evidence="9 10">
    <name type="scientific">Candidatus Filomicrobium marinum</name>
    <dbReference type="NCBI Taxonomy" id="1608628"/>
    <lineage>
        <taxon>Bacteria</taxon>
        <taxon>Pseudomonadati</taxon>
        <taxon>Pseudomonadota</taxon>
        <taxon>Alphaproteobacteria</taxon>
        <taxon>Hyphomicrobiales</taxon>
        <taxon>Hyphomicrobiaceae</taxon>
        <taxon>Filomicrobium</taxon>
    </lineage>
</organism>
<evidence type="ECO:0000313" key="9">
    <source>
        <dbReference type="EMBL" id="CPR19700.1"/>
    </source>
</evidence>
<keyword evidence="6 8" id="KW-1133">Transmembrane helix</keyword>
<reference evidence="10" key="1">
    <citation type="submission" date="2015-02" db="EMBL/GenBank/DDBJ databases">
        <authorList>
            <person name="Chooi Y.-H."/>
        </authorList>
    </citation>
    <scope>NUCLEOTIDE SEQUENCE [LARGE SCALE GENOMIC DNA]</scope>
    <source>
        <strain evidence="10">strain Y</strain>
    </source>
</reference>
<dbReference type="KEGG" id="fil:BN1229_v1_2281"/>
<keyword evidence="3" id="KW-0813">Transport</keyword>
<dbReference type="OrthoDB" id="9805563at2"/>
<dbReference type="Pfam" id="PF03547">
    <property type="entry name" value="Mem_trans"/>
    <property type="match status" value="1"/>
</dbReference>
<sequence>MLEILVAIAPIFLLIVLGHILRRGDIPSLEFWSLNDRLVYWVLLPSLLFQKTSTNEFSPDLIGSYAVVILGSFAVVFVCALLVLRVMTISPAAGTSFLQGAVRHNMFIALAVAGSLYGPTGLALATLIPALLIPVTNIAIVTAMVAMLHDGEEKGLTRHILRDLVRNPLIIAIGLGVLTNMLTDGPVPVLNEAATLLGNASLPVMLLCVGANIRVRGLETAVVPMLISCVIKLVIFPAAILVLAILMGLSEMETVVALLFGVVPTSASSYTFAKQMGGDAPLMAAIVTLQTVFAFLTMPLTLTLARQFM</sequence>
<feature type="transmembrane region" description="Helical" evidence="8">
    <location>
        <begin position="96"/>
        <end position="117"/>
    </location>
</feature>
<accession>A0A0D6JFU1</accession>
<dbReference type="GO" id="GO:0005886">
    <property type="term" value="C:plasma membrane"/>
    <property type="evidence" value="ECO:0007669"/>
    <property type="project" value="UniProtKB-SubCell"/>
</dbReference>
<evidence type="ECO:0000256" key="6">
    <source>
        <dbReference type="ARBA" id="ARBA00022989"/>
    </source>
</evidence>
<evidence type="ECO:0000256" key="3">
    <source>
        <dbReference type="ARBA" id="ARBA00022448"/>
    </source>
</evidence>
<feature type="transmembrane region" description="Helical" evidence="8">
    <location>
        <begin position="123"/>
        <end position="148"/>
    </location>
</feature>
<feature type="transmembrane region" description="Helical" evidence="8">
    <location>
        <begin position="62"/>
        <end position="84"/>
    </location>
</feature>
<dbReference type="Proteomes" id="UP000033187">
    <property type="component" value="Chromosome 1"/>
</dbReference>
<evidence type="ECO:0000256" key="2">
    <source>
        <dbReference type="ARBA" id="ARBA00010145"/>
    </source>
</evidence>
<comment type="similarity">
    <text evidence="2">Belongs to the auxin efflux carrier (TC 2.A.69) family.</text>
</comment>
<comment type="subcellular location">
    <subcellularLocation>
        <location evidence="1">Cell membrane</location>
        <topology evidence="1">Multi-pass membrane protein</topology>
    </subcellularLocation>
</comment>
<proteinExistence type="inferred from homology"/>
<dbReference type="AlphaFoldDB" id="A0A0D6JFU1"/>
<evidence type="ECO:0000256" key="4">
    <source>
        <dbReference type="ARBA" id="ARBA00022475"/>
    </source>
</evidence>
<feature type="transmembrane region" description="Helical" evidence="8">
    <location>
        <begin position="193"/>
        <end position="213"/>
    </location>
</feature>
<dbReference type="GO" id="GO:0055085">
    <property type="term" value="P:transmembrane transport"/>
    <property type="evidence" value="ECO:0007669"/>
    <property type="project" value="InterPro"/>
</dbReference>
<dbReference type="InterPro" id="IPR004776">
    <property type="entry name" value="Mem_transp_PIN-like"/>
</dbReference>
<dbReference type="InterPro" id="IPR038770">
    <property type="entry name" value="Na+/solute_symporter_sf"/>
</dbReference>
<dbReference type="PANTHER" id="PTHR36838">
    <property type="entry name" value="AUXIN EFFLUX CARRIER FAMILY PROTEIN"/>
    <property type="match status" value="1"/>
</dbReference>
<evidence type="ECO:0000313" key="10">
    <source>
        <dbReference type="Proteomes" id="UP000033187"/>
    </source>
</evidence>
<evidence type="ECO:0000256" key="5">
    <source>
        <dbReference type="ARBA" id="ARBA00022692"/>
    </source>
</evidence>
<dbReference type="RefSeq" id="WP_046478260.1">
    <property type="nucleotide sequence ID" value="NZ_LN829118.1"/>
</dbReference>
<dbReference type="Gene3D" id="1.20.1530.20">
    <property type="match status" value="1"/>
</dbReference>
<dbReference type="EMBL" id="LN829119">
    <property type="protein sequence ID" value="CPR19700.1"/>
    <property type="molecule type" value="Genomic_DNA"/>
</dbReference>
<name>A0A0D6JFU1_9HYPH</name>
<feature type="transmembrane region" description="Helical" evidence="8">
    <location>
        <begin position="280"/>
        <end position="302"/>
    </location>
</feature>
<keyword evidence="5 8" id="KW-0812">Transmembrane</keyword>
<keyword evidence="7 8" id="KW-0472">Membrane</keyword>
<evidence type="ECO:0000256" key="8">
    <source>
        <dbReference type="SAM" id="Phobius"/>
    </source>
</evidence>
<evidence type="ECO:0000256" key="1">
    <source>
        <dbReference type="ARBA" id="ARBA00004651"/>
    </source>
</evidence>